<dbReference type="RefSeq" id="WP_276093341.1">
    <property type="nucleotide sequence ID" value="NZ_JARJBC010000005.1"/>
</dbReference>
<sequence>MSHIGSSGARLRTAARDSRSVHSAQKDLGAVRRSLRRDVRAGALAAVSMLPSVLGLGVASGLGAASAVISAVLGGAIAALLGGVPLQVTAPTGVLVAVLAPVTRTYGPAGSLTVGLLAGFLLIIASLIGASRVVRHMPVSVIQGFTIGGVLVIVLRQLTVILGPSGRHGGPVAFTAARALTAFMAHPHWHTVIVASVTMTVRLVDRRSPLPGLVTAVTIAAVTVLTLRLHLALHHIGYGTGGVPLPSVRFLEASSVPALMPSAALLALLVTLESLRAVISTQPINAADQRLEDRELFGQGAANLTAPLFGGIAATGSAARTAVNVRAGATSRVASLAGCSTLALISLTAAPLIAQIPRVALSGVVIATMVRSIDVKALRTLARVDRSQTVVVAVTAATPLVFNFAIALAAGSTLAASLALRQIARTAHVEPVPAPGRPVFFESLPVRWNLSAGLPEEQTDRFSLEGALFFATADRLLHPVRRSPARLIILDMSRVTSVDATALMALRAVVDAFARRGTHVLLRGVGPDYTKAMRAVGLANEARASKYPVADTGGTEARPPVGPPGPRKAADGCPVQDRQAPGFRRR</sequence>
<evidence type="ECO:0000256" key="2">
    <source>
        <dbReference type="ARBA" id="ARBA00022692"/>
    </source>
</evidence>
<organism evidence="8 9">
    <name type="scientific">Streptomyces silvisoli</name>
    <dbReference type="NCBI Taxonomy" id="3034235"/>
    <lineage>
        <taxon>Bacteria</taxon>
        <taxon>Bacillati</taxon>
        <taxon>Actinomycetota</taxon>
        <taxon>Actinomycetes</taxon>
        <taxon>Kitasatosporales</taxon>
        <taxon>Streptomycetaceae</taxon>
        <taxon>Streptomyces</taxon>
    </lineage>
</organism>
<keyword evidence="2 6" id="KW-0812">Transmembrane</keyword>
<protein>
    <submittedName>
        <fullName evidence="8">SulP family inorganic anion transporter</fullName>
    </submittedName>
</protein>
<dbReference type="Pfam" id="PF01740">
    <property type="entry name" value="STAS"/>
    <property type="match status" value="1"/>
</dbReference>
<dbReference type="Proteomes" id="UP001216579">
    <property type="component" value="Unassembled WGS sequence"/>
</dbReference>
<feature type="domain" description="STAS" evidence="7">
    <location>
        <begin position="462"/>
        <end position="552"/>
    </location>
</feature>
<gene>
    <name evidence="8" type="ORF">P3G67_11455</name>
</gene>
<evidence type="ECO:0000313" key="8">
    <source>
        <dbReference type="EMBL" id="MDF3289843.1"/>
    </source>
</evidence>
<dbReference type="InterPro" id="IPR002645">
    <property type="entry name" value="STAS_dom"/>
</dbReference>
<comment type="subcellular location">
    <subcellularLocation>
        <location evidence="1">Membrane</location>
        <topology evidence="1">Multi-pass membrane protein</topology>
    </subcellularLocation>
</comment>
<feature type="region of interest" description="Disordered" evidence="5">
    <location>
        <begin position="1"/>
        <end position="25"/>
    </location>
</feature>
<dbReference type="CDD" id="cd07042">
    <property type="entry name" value="STAS_SulP_like_sulfate_transporter"/>
    <property type="match status" value="1"/>
</dbReference>
<dbReference type="InterPro" id="IPR036513">
    <property type="entry name" value="STAS_dom_sf"/>
</dbReference>
<evidence type="ECO:0000259" key="7">
    <source>
        <dbReference type="PROSITE" id="PS50801"/>
    </source>
</evidence>
<dbReference type="Gene3D" id="3.30.750.24">
    <property type="entry name" value="STAS domain"/>
    <property type="match status" value="1"/>
</dbReference>
<evidence type="ECO:0000256" key="1">
    <source>
        <dbReference type="ARBA" id="ARBA00004141"/>
    </source>
</evidence>
<keyword evidence="9" id="KW-1185">Reference proteome</keyword>
<reference evidence="8 9" key="1">
    <citation type="submission" date="2023-03" db="EMBL/GenBank/DDBJ databases">
        <title>Draft genome sequence of Streptomyces sp. RB6PN23 isolated from peat swamp forest in Thailand.</title>
        <authorList>
            <person name="Klaysubun C."/>
            <person name="Duangmal K."/>
        </authorList>
    </citation>
    <scope>NUCLEOTIDE SEQUENCE [LARGE SCALE GENOMIC DNA]</scope>
    <source>
        <strain evidence="8 9">RB6PN23</strain>
    </source>
</reference>
<evidence type="ECO:0000256" key="6">
    <source>
        <dbReference type="SAM" id="Phobius"/>
    </source>
</evidence>
<dbReference type="SUPFAM" id="SSF52091">
    <property type="entry name" value="SpoIIaa-like"/>
    <property type="match status" value="1"/>
</dbReference>
<feature type="transmembrane region" description="Helical" evidence="6">
    <location>
        <begin position="253"/>
        <end position="272"/>
    </location>
</feature>
<evidence type="ECO:0000256" key="4">
    <source>
        <dbReference type="ARBA" id="ARBA00023136"/>
    </source>
</evidence>
<feature type="transmembrane region" description="Helical" evidence="6">
    <location>
        <begin position="42"/>
        <end position="69"/>
    </location>
</feature>
<feature type="transmembrane region" description="Helical" evidence="6">
    <location>
        <begin position="112"/>
        <end position="131"/>
    </location>
</feature>
<dbReference type="PANTHER" id="PTHR11814">
    <property type="entry name" value="SULFATE TRANSPORTER"/>
    <property type="match status" value="1"/>
</dbReference>
<dbReference type="EMBL" id="JARJBC010000005">
    <property type="protein sequence ID" value="MDF3289843.1"/>
    <property type="molecule type" value="Genomic_DNA"/>
</dbReference>
<dbReference type="InterPro" id="IPR011547">
    <property type="entry name" value="SLC26A/SulP_dom"/>
</dbReference>
<name>A0ABT5ZJ31_9ACTN</name>
<proteinExistence type="predicted"/>
<dbReference type="PROSITE" id="PS50801">
    <property type="entry name" value="STAS"/>
    <property type="match status" value="1"/>
</dbReference>
<feature type="transmembrane region" description="Helical" evidence="6">
    <location>
        <begin position="75"/>
        <end position="100"/>
    </location>
</feature>
<evidence type="ECO:0000256" key="5">
    <source>
        <dbReference type="SAM" id="MobiDB-lite"/>
    </source>
</evidence>
<feature type="transmembrane region" description="Helical" evidence="6">
    <location>
        <begin position="390"/>
        <end position="411"/>
    </location>
</feature>
<evidence type="ECO:0000313" key="9">
    <source>
        <dbReference type="Proteomes" id="UP001216579"/>
    </source>
</evidence>
<comment type="caution">
    <text evidence="8">The sequence shown here is derived from an EMBL/GenBank/DDBJ whole genome shotgun (WGS) entry which is preliminary data.</text>
</comment>
<keyword evidence="4 6" id="KW-0472">Membrane</keyword>
<dbReference type="Pfam" id="PF00916">
    <property type="entry name" value="Sulfate_transp"/>
    <property type="match status" value="1"/>
</dbReference>
<evidence type="ECO:0000256" key="3">
    <source>
        <dbReference type="ARBA" id="ARBA00022989"/>
    </source>
</evidence>
<accession>A0ABT5ZJ31</accession>
<feature type="region of interest" description="Disordered" evidence="5">
    <location>
        <begin position="545"/>
        <end position="586"/>
    </location>
</feature>
<dbReference type="InterPro" id="IPR001902">
    <property type="entry name" value="SLC26A/SulP_fam"/>
</dbReference>
<keyword evidence="3 6" id="KW-1133">Transmembrane helix</keyword>
<feature type="transmembrane region" description="Helical" evidence="6">
    <location>
        <begin position="137"/>
        <end position="155"/>
    </location>
</feature>
<feature type="transmembrane region" description="Helical" evidence="6">
    <location>
        <begin position="212"/>
        <end position="233"/>
    </location>
</feature>